<sequence length="485" mass="54007">MVNYSERWPQTVRTGILLLSIPVTLAILYWMITPDIRTVLIFDHSRFNVYTLWTSAYVHRNIDHLNGNLLGYSVALAALWPIFYRNNTQKELRNIVLAFLVVLPPLISVSDYLVYRYLLNVTDQVATRGFSGIVAALFGLLLVIVVKEVHTICQNWQRTTNYFLALILSILGGIVLYSGIGTLVIYISIVVGLVLVVFGVIPLDKLLNPGQMVQDIKTRPFQIGLISYGSAVLVFLVPALFPVNWIHQQSVTNIFGHAAGLLFGGLFGGGLVLLTLTEWGRTEVRKRSYLKPLLTTKLNIAILRRMVVLAILFPILFAAVSYHLTSTNAILTGATVLYASLLLFREIPTQPALEIESTDIAVHTDGSFIVSLESRNIGTATAEDVVAHSRIYDPKSDTSSFWVEGESLEDDPDERVDVEPSHYQQFGVSIDEEQIPNGIFTENVRIESKIGAVNQSYTTYDVLGREALDKYNEFVKAIKQIAAAT</sequence>
<feature type="transmembrane region" description="Helical" evidence="5">
    <location>
        <begin position="254"/>
        <end position="277"/>
    </location>
</feature>
<feature type="transmembrane region" description="Helical" evidence="5">
    <location>
        <begin position="12"/>
        <end position="32"/>
    </location>
</feature>
<evidence type="ECO:0000256" key="5">
    <source>
        <dbReference type="SAM" id="Phobius"/>
    </source>
</evidence>
<dbReference type="Proteomes" id="UP000770586">
    <property type="component" value="Unassembled WGS sequence"/>
</dbReference>
<organism evidence="6 7">
    <name type="scientific">Halorubrum trapanicum</name>
    <dbReference type="NCBI Taxonomy" id="29284"/>
    <lineage>
        <taxon>Archaea</taxon>
        <taxon>Methanobacteriati</taxon>
        <taxon>Methanobacteriota</taxon>
        <taxon>Stenosarchaea group</taxon>
        <taxon>Halobacteria</taxon>
        <taxon>Halobacteriales</taxon>
        <taxon>Haloferacaceae</taxon>
        <taxon>Halorubrum</taxon>
    </lineage>
</organism>
<reference evidence="6 7" key="1">
    <citation type="submission" date="2021-03" db="EMBL/GenBank/DDBJ databases">
        <title>Genomic Encyclopedia of Type Strains, Phase IV (KMG-IV): sequencing the most valuable type-strain genomes for metagenomic binning, comparative biology and taxonomic classification.</title>
        <authorList>
            <person name="Goeker M."/>
        </authorList>
    </citation>
    <scope>NUCLEOTIDE SEQUENCE [LARGE SCALE GENOMIC DNA]</scope>
    <source>
        <strain evidence="6 7">DSM 12287</strain>
    </source>
</reference>
<feature type="transmembrane region" description="Helical" evidence="5">
    <location>
        <begin position="159"/>
        <end position="177"/>
    </location>
</feature>
<evidence type="ECO:0000256" key="4">
    <source>
        <dbReference type="ARBA" id="ARBA00023136"/>
    </source>
</evidence>
<gene>
    <name evidence="6" type="ORF">J2744_002883</name>
</gene>
<evidence type="ECO:0008006" key="8">
    <source>
        <dbReference type="Google" id="ProtNLM"/>
    </source>
</evidence>
<dbReference type="InterPro" id="IPR035952">
    <property type="entry name" value="Rhomboid-like_sf"/>
</dbReference>
<evidence type="ECO:0000256" key="1">
    <source>
        <dbReference type="ARBA" id="ARBA00004141"/>
    </source>
</evidence>
<keyword evidence="4 5" id="KW-0472">Membrane</keyword>
<evidence type="ECO:0000313" key="6">
    <source>
        <dbReference type="EMBL" id="MBP1903179.1"/>
    </source>
</evidence>
<accession>A0A8J7RA71</accession>
<feature type="transmembrane region" description="Helical" evidence="5">
    <location>
        <begin position="223"/>
        <end position="242"/>
    </location>
</feature>
<feature type="transmembrane region" description="Helical" evidence="5">
    <location>
        <begin position="298"/>
        <end position="320"/>
    </location>
</feature>
<dbReference type="RefSeq" id="WP_210113909.1">
    <property type="nucleotide sequence ID" value="NZ_BAAADX010000012.1"/>
</dbReference>
<keyword evidence="3 5" id="KW-1133">Transmembrane helix</keyword>
<dbReference type="AlphaFoldDB" id="A0A8J7RA71"/>
<comment type="subcellular location">
    <subcellularLocation>
        <location evidence="1">Membrane</location>
        <topology evidence="1">Multi-pass membrane protein</topology>
    </subcellularLocation>
</comment>
<evidence type="ECO:0000313" key="7">
    <source>
        <dbReference type="Proteomes" id="UP000770586"/>
    </source>
</evidence>
<dbReference type="EMBL" id="JAGGKE010000017">
    <property type="protein sequence ID" value="MBP1903179.1"/>
    <property type="molecule type" value="Genomic_DNA"/>
</dbReference>
<evidence type="ECO:0000256" key="3">
    <source>
        <dbReference type="ARBA" id="ARBA00022989"/>
    </source>
</evidence>
<keyword evidence="7" id="KW-1185">Reference proteome</keyword>
<feature type="transmembrane region" description="Helical" evidence="5">
    <location>
        <begin position="183"/>
        <end position="203"/>
    </location>
</feature>
<dbReference type="SUPFAM" id="SSF144091">
    <property type="entry name" value="Rhomboid-like"/>
    <property type="match status" value="1"/>
</dbReference>
<feature type="transmembrane region" description="Helical" evidence="5">
    <location>
        <begin position="127"/>
        <end position="147"/>
    </location>
</feature>
<proteinExistence type="predicted"/>
<keyword evidence="2 5" id="KW-0812">Transmembrane</keyword>
<dbReference type="OrthoDB" id="308439at2157"/>
<dbReference type="GO" id="GO:0016020">
    <property type="term" value="C:membrane"/>
    <property type="evidence" value="ECO:0007669"/>
    <property type="project" value="UniProtKB-SubCell"/>
</dbReference>
<evidence type="ECO:0000256" key="2">
    <source>
        <dbReference type="ARBA" id="ARBA00022692"/>
    </source>
</evidence>
<feature type="transmembrane region" description="Helical" evidence="5">
    <location>
        <begin position="95"/>
        <end position="115"/>
    </location>
</feature>
<protein>
    <recommendedName>
        <fullName evidence="8">Peptidase S54 rhomboid domain-containing protein</fullName>
    </recommendedName>
</protein>
<feature type="transmembrane region" description="Helical" evidence="5">
    <location>
        <begin position="65"/>
        <end position="83"/>
    </location>
</feature>
<name>A0A8J7RA71_9EURY</name>
<comment type="caution">
    <text evidence="6">The sequence shown here is derived from an EMBL/GenBank/DDBJ whole genome shotgun (WGS) entry which is preliminary data.</text>
</comment>